<name>A0A2T4FFA0_9PSED</name>
<evidence type="ECO:0000313" key="5">
    <source>
        <dbReference type="Proteomes" id="UP000423257"/>
    </source>
</evidence>
<reference evidence="2 5" key="2">
    <citation type="submission" date="2019-09" db="EMBL/GenBank/DDBJ databases">
        <title>Draft genome sequences of 48 bacterial type strains from the CCUG.</title>
        <authorList>
            <person name="Tunovic T."/>
            <person name="Pineiro-Iglesias B."/>
            <person name="Unosson C."/>
            <person name="Inganas E."/>
            <person name="Ohlen M."/>
            <person name="Cardew S."/>
            <person name="Jensie-Markopoulos S."/>
            <person name="Salva-Serra F."/>
            <person name="Jaen-Luchoro D."/>
            <person name="Karlsson R."/>
            <person name="Svensson-Stadler L."/>
            <person name="Chun J."/>
            <person name="Moore E."/>
        </authorList>
    </citation>
    <scope>NUCLEOTIDE SEQUENCE [LARGE SCALE GENOMIC DNA]</scope>
    <source>
        <strain evidence="2 5">CCUG 51524</strain>
    </source>
</reference>
<keyword evidence="1" id="KW-0812">Transmembrane</keyword>
<evidence type="ECO:0000313" key="3">
    <source>
        <dbReference type="EMBL" id="PTC22102.1"/>
    </source>
</evidence>
<proteinExistence type="predicted"/>
<evidence type="ECO:0000313" key="4">
    <source>
        <dbReference type="Proteomes" id="UP000240476"/>
    </source>
</evidence>
<dbReference type="Proteomes" id="UP000240476">
    <property type="component" value="Unassembled WGS sequence"/>
</dbReference>
<dbReference type="RefSeq" id="WP_090370330.1">
    <property type="nucleotide sequence ID" value="NZ_FNUA01000002.1"/>
</dbReference>
<evidence type="ECO:0000256" key="1">
    <source>
        <dbReference type="SAM" id="Phobius"/>
    </source>
</evidence>
<gene>
    <name evidence="3" type="ORF">C9383_24660</name>
    <name evidence="2" type="ORF">F7R03_03260</name>
</gene>
<accession>A0A2T4FFA0</accession>
<feature type="transmembrane region" description="Helical" evidence="1">
    <location>
        <begin position="51"/>
        <end position="71"/>
    </location>
</feature>
<keyword evidence="1" id="KW-1133">Transmembrane helix</keyword>
<keyword evidence="4" id="KW-1185">Reference proteome</keyword>
<comment type="caution">
    <text evidence="3">The sequence shown here is derived from an EMBL/GenBank/DDBJ whole genome shotgun (WGS) entry which is preliminary data.</text>
</comment>
<sequence>MVAKQFRVATPAFADYPENVRNITNSLGRDQFQVVRLQDEERSMFSHEGTAIELLLFIFSLAGVLLVAWFIHHQYERKTGKGVKKQQNRSEGRST</sequence>
<evidence type="ECO:0000313" key="2">
    <source>
        <dbReference type="EMBL" id="KAB0570155.1"/>
    </source>
</evidence>
<dbReference type="EMBL" id="VZPQ01000001">
    <property type="protein sequence ID" value="KAB0570155.1"/>
    <property type="molecule type" value="Genomic_DNA"/>
</dbReference>
<dbReference type="AlphaFoldDB" id="A0A2T4FFA0"/>
<keyword evidence="1" id="KW-0472">Membrane</keyword>
<dbReference type="EMBL" id="PYWX01000071">
    <property type="protein sequence ID" value="PTC22102.1"/>
    <property type="molecule type" value="Genomic_DNA"/>
</dbReference>
<reference evidence="3 4" key="1">
    <citation type="submission" date="2018-03" db="EMBL/GenBank/DDBJ databases">
        <title>Draft genome sequence of the type strain of Pseudomonas palleroniana LMG 23076, isolated from rice in Cameroon.</title>
        <authorList>
            <person name="Tambong J.T."/>
        </authorList>
    </citation>
    <scope>NUCLEOTIDE SEQUENCE [LARGE SCALE GENOMIC DNA]</scope>
    <source>
        <strain evidence="3 4">LMG 23076</strain>
    </source>
</reference>
<protein>
    <submittedName>
        <fullName evidence="3">Uncharacterized protein</fullName>
    </submittedName>
</protein>
<dbReference type="Proteomes" id="UP000423257">
    <property type="component" value="Unassembled WGS sequence"/>
</dbReference>
<organism evidence="3 4">
    <name type="scientific">Pseudomonas palleroniana</name>
    <dbReference type="NCBI Taxonomy" id="191390"/>
    <lineage>
        <taxon>Bacteria</taxon>
        <taxon>Pseudomonadati</taxon>
        <taxon>Pseudomonadota</taxon>
        <taxon>Gammaproteobacteria</taxon>
        <taxon>Pseudomonadales</taxon>
        <taxon>Pseudomonadaceae</taxon>
        <taxon>Pseudomonas</taxon>
    </lineage>
</organism>